<evidence type="ECO:0000313" key="1">
    <source>
        <dbReference type="EMBL" id="CDG97936.1"/>
    </source>
</evidence>
<dbReference type="SUPFAM" id="SSF52799">
    <property type="entry name" value="(Phosphotyrosine protein) phosphatases II"/>
    <property type="match status" value="1"/>
</dbReference>
<dbReference type="EMBL" id="CBSW010000210">
    <property type="protein sequence ID" value="CDG97936.1"/>
    <property type="molecule type" value="Genomic_DNA"/>
</dbReference>
<proteinExistence type="predicted"/>
<dbReference type="InterPro" id="IPR016130">
    <property type="entry name" value="Tyr_Pase_AS"/>
</dbReference>
<dbReference type="Gene3D" id="3.90.190.10">
    <property type="entry name" value="Protein tyrosine phosphatase superfamily"/>
    <property type="match status" value="1"/>
</dbReference>
<organism evidence="1">
    <name type="scientific">Xenorhabdus bovienii str. puntauvense</name>
    <dbReference type="NCBI Taxonomy" id="1398201"/>
    <lineage>
        <taxon>Bacteria</taxon>
        <taxon>Pseudomonadati</taxon>
        <taxon>Pseudomonadota</taxon>
        <taxon>Gammaproteobacteria</taxon>
        <taxon>Enterobacterales</taxon>
        <taxon>Morganellaceae</taxon>
        <taxon>Xenorhabdus</taxon>
    </lineage>
</organism>
<evidence type="ECO:0008006" key="2">
    <source>
        <dbReference type="Google" id="ProtNLM"/>
    </source>
</evidence>
<dbReference type="InterPro" id="IPR026893">
    <property type="entry name" value="Tyr/Ser_Pase_IphP-type"/>
</dbReference>
<dbReference type="AlphaFoldDB" id="A0A077N6R2"/>
<dbReference type="RefSeq" id="WP_038218472.1">
    <property type="nucleotide sequence ID" value="NZ_CAWLWN010000244.1"/>
</dbReference>
<dbReference type="Proteomes" id="UP000028511">
    <property type="component" value="Unassembled WGS sequence"/>
</dbReference>
<reference evidence="1" key="1">
    <citation type="submission" date="2013-07" db="EMBL/GenBank/DDBJ databases">
        <title>Sub-species coevolution in mutualistic symbiosis.</title>
        <authorList>
            <person name="Murfin K."/>
            <person name="Klassen J."/>
            <person name="Lee M."/>
            <person name="Forst S."/>
            <person name="Stock P."/>
            <person name="Goodrich-Blair H."/>
        </authorList>
    </citation>
    <scope>NUCLEOTIDE SEQUENCE [LARGE SCALE GENOMIC DNA]</scope>
    <source>
        <strain evidence="1">Puntauvense</strain>
    </source>
</reference>
<accession>A0A077N6R2</accession>
<dbReference type="HOGENOM" id="CLU_1199414_0_0_6"/>
<dbReference type="Pfam" id="PF13350">
    <property type="entry name" value="Y_phosphatase3"/>
    <property type="match status" value="1"/>
</dbReference>
<gene>
    <name evidence="1" type="ORF">XBP1_2880039</name>
</gene>
<protein>
    <recommendedName>
        <fullName evidence="2">Tyrosine specific protein phosphatases domain-containing protein</fullName>
    </recommendedName>
</protein>
<sequence>MRTHFNHVNKLCICPIHHADILNGRILRTNHTDNNSRGTLIRCGIQRGKEKASLNTLSGILPINSWVDLRTPEEYEPQFNSHDLPEIIKYLALPIRFKPPENHLSHIVKQSDYVDLYFTMSTAAWSIAQTVTELLHAGNVVLHCSLGKDRTGLVAAAVLYQLKFSTADIAHDFALSARFLRRQYQLIQDKAQRNGVPNHLQARRYELLGHTIIPLLDKWRKITELNRNDHD</sequence>
<dbReference type="GO" id="GO:0004721">
    <property type="term" value="F:phosphoprotein phosphatase activity"/>
    <property type="evidence" value="ECO:0007669"/>
    <property type="project" value="InterPro"/>
</dbReference>
<name>A0A077N6R2_XENBV</name>
<comment type="caution">
    <text evidence="1">The sequence shown here is derived from an EMBL/GenBank/DDBJ whole genome shotgun (WGS) entry which is preliminary data.</text>
</comment>
<dbReference type="PROSITE" id="PS00383">
    <property type="entry name" value="TYR_PHOSPHATASE_1"/>
    <property type="match status" value="1"/>
</dbReference>
<dbReference type="InterPro" id="IPR029021">
    <property type="entry name" value="Prot-tyrosine_phosphatase-like"/>
</dbReference>